<organism evidence="1 2">
    <name type="scientific">Pasteurella oralis</name>
    <dbReference type="NCBI Taxonomy" id="1071947"/>
    <lineage>
        <taxon>Bacteria</taxon>
        <taxon>Pseudomonadati</taxon>
        <taxon>Pseudomonadota</taxon>
        <taxon>Gammaproteobacteria</taxon>
        <taxon>Pasteurellales</taxon>
        <taxon>Pasteurellaceae</taxon>
        <taxon>Pasteurella</taxon>
    </lineage>
</organism>
<dbReference type="EMBL" id="JBHUFP010000010">
    <property type="protein sequence ID" value="MFD1806338.1"/>
    <property type="molecule type" value="Genomic_DNA"/>
</dbReference>
<protein>
    <submittedName>
        <fullName evidence="1">Uncharacterized protein</fullName>
    </submittedName>
</protein>
<dbReference type="Proteomes" id="UP001597420">
    <property type="component" value="Unassembled WGS sequence"/>
</dbReference>
<proteinExistence type="predicted"/>
<keyword evidence="2" id="KW-1185">Reference proteome</keyword>
<sequence>MKKFIVRVECLLEVLVVAENIDDVSKLTDDFSLEKLDKLPKQISEVRNVTEIGEI</sequence>
<evidence type="ECO:0000313" key="2">
    <source>
        <dbReference type="Proteomes" id="UP001597420"/>
    </source>
</evidence>
<gene>
    <name evidence="1" type="ORF">ACFSAV_08175</name>
</gene>
<name>A0ABW4NVD3_9PAST</name>
<reference evidence="2" key="1">
    <citation type="journal article" date="2019" name="Int. J. Syst. Evol. Microbiol.">
        <title>The Global Catalogue of Microorganisms (GCM) 10K type strain sequencing project: providing services to taxonomists for standard genome sequencing and annotation.</title>
        <authorList>
            <consortium name="The Broad Institute Genomics Platform"/>
            <consortium name="The Broad Institute Genome Sequencing Center for Infectious Disease"/>
            <person name="Wu L."/>
            <person name="Ma J."/>
        </authorList>
    </citation>
    <scope>NUCLEOTIDE SEQUENCE [LARGE SCALE GENOMIC DNA]</scope>
    <source>
        <strain evidence="2">CCM 7950</strain>
    </source>
</reference>
<comment type="caution">
    <text evidence="1">The sequence shown here is derived from an EMBL/GenBank/DDBJ whole genome shotgun (WGS) entry which is preliminary data.</text>
</comment>
<dbReference type="RefSeq" id="WP_379098349.1">
    <property type="nucleotide sequence ID" value="NZ_JBHUFP010000010.1"/>
</dbReference>
<accession>A0ABW4NVD3</accession>
<evidence type="ECO:0000313" key="1">
    <source>
        <dbReference type="EMBL" id="MFD1806338.1"/>
    </source>
</evidence>